<comment type="similarity">
    <text evidence="2 12">Belongs to the amiloride-sensitive sodium channel (TC 1.A.6) family.</text>
</comment>
<keyword evidence="8 12" id="KW-0406">Ion transport</keyword>
<dbReference type="InterPro" id="IPR001873">
    <property type="entry name" value="ENaC"/>
</dbReference>
<comment type="subcellular location">
    <subcellularLocation>
        <location evidence="1">Membrane</location>
        <topology evidence="1">Multi-pass membrane protein</topology>
    </subcellularLocation>
</comment>
<reference evidence="14 15" key="1">
    <citation type="submission" date="2024-07" db="EMBL/GenBank/DDBJ databases">
        <title>Chromosome-level genome assembly of the water stick insect Ranatra chinensis (Heteroptera: Nepidae).</title>
        <authorList>
            <person name="Liu X."/>
        </authorList>
    </citation>
    <scope>NUCLEOTIDE SEQUENCE [LARGE SCALE GENOMIC DNA]</scope>
    <source>
        <strain evidence="14">Cailab_2021Rc</strain>
        <tissue evidence="14">Muscle</tissue>
    </source>
</reference>
<dbReference type="PANTHER" id="PTHR11690:SF300">
    <property type="entry name" value="PICKPOCKET PROTEIN 19"/>
    <property type="match status" value="1"/>
</dbReference>
<dbReference type="GO" id="GO:0016020">
    <property type="term" value="C:membrane"/>
    <property type="evidence" value="ECO:0007669"/>
    <property type="project" value="UniProtKB-SubCell"/>
</dbReference>
<keyword evidence="4 12" id="KW-0894">Sodium channel</keyword>
<dbReference type="Gene3D" id="2.60.470.10">
    <property type="entry name" value="Acid-sensing ion channels like domains"/>
    <property type="match status" value="1"/>
</dbReference>
<evidence type="ECO:0000256" key="13">
    <source>
        <dbReference type="SAM" id="Phobius"/>
    </source>
</evidence>
<proteinExistence type="inferred from homology"/>
<keyword evidence="6 13" id="KW-1133">Transmembrane helix</keyword>
<keyword evidence="7" id="KW-0915">Sodium</keyword>
<evidence type="ECO:0000256" key="9">
    <source>
        <dbReference type="ARBA" id="ARBA00023136"/>
    </source>
</evidence>
<evidence type="ECO:0000256" key="4">
    <source>
        <dbReference type="ARBA" id="ARBA00022461"/>
    </source>
</evidence>
<keyword evidence="10 12" id="KW-0739">Sodium transport</keyword>
<keyword evidence="11 12" id="KW-0407">Ion channel</keyword>
<gene>
    <name evidence="14" type="ORF">AAG570_009628</name>
</gene>
<evidence type="ECO:0000256" key="7">
    <source>
        <dbReference type="ARBA" id="ARBA00023053"/>
    </source>
</evidence>
<evidence type="ECO:0000313" key="14">
    <source>
        <dbReference type="EMBL" id="KAL1137933.1"/>
    </source>
</evidence>
<evidence type="ECO:0000256" key="2">
    <source>
        <dbReference type="ARBA" id="ARBA00007193"/>
    </source>
</evidence>
<evidence type="ECO:0000256" key="5">
    <source>
        <dbReference type="ARBA" id="ARBA00022692"/>
    </source>
</evidence>
<dbReference type="EMBL" id="JBFDAA010000004">
    <property type="protein sequence ID" value="KAL1137933.1"/>
    <property type="molecule type" value="Genomic_DNA"/>
</dbReference>
<comment type="caution">
    <text evidence="14">The sequence shown here is derived from an EMBL/GenBank/DDBJ whole genome shotgun (WGS) entry which is preliminary data.</text>
</comment>
<dbReference type="Proteomes" id="UP001558652">
    <property type="component" value="Unassembled WGS sequence"/>
</dbReference>
<dbReference type="Pfam" id="PF00858">
    <property type="entry name" value="ASC"/>
    <property type="match status" value="1"/>
</dbReference>
<dbReference type="AlphaFoldDB" id="A0ABD0ZAR6"/>
<feature type="transmembrane region" description="Helical" evidence="13">
    <location>
        <begin position="55"/>
        <end position="75"/>
    </location>
</feature>
<evidence type="ECO:0000256" key="8">
    <source>
        <dbReference type="ARBA" id="ARBA00023065"/>
    </source>
</evidence>
<evidence type="ECO:0000256" key="3">
    <source>
        <dbReference type="ARBA" id="ARBA00022448"/>
    </source>
</evidence>
<name>A0ABD0ZAR6_9HEMI</name>
<evidence type="ECO:0000256" key="12">
    <source>
        <dbReference type="RuleBase" id="RU000679"/>
    </source>
</evidence>
<evidence type="ECO:0000313" key="15">
    <source>
        <dbReference type="Proteomes" id="UP001558652"/>
    </source>
</evidence>
<dbReference type="PANTHER" id="PTHR11690">
    <property type="entry name" value="AMILORIDE-SENSITIVE SODIUM CHANNEL-RELATED"/>
    <property type="match status" value="1"/>
</dbReference>
<protein>
    <submittedName>
        <fullName evidence="14">Uncharacterized protein</fullName>
    </submittedName>
</protein>
<organism evidence="14 15">
    <name type="scientific">Ranatra chinensis</name>
    <dbReference type="NCBI Taxonomy" id="642074"/>
    <lineage>
        <taxon>Eukaryota</taxon>
        <taxon>Metazoa</taxon>
        <taxon>Ecdysozoa</taxon>
        <taxon>Arthropoda</taxon>
        <taxon>Hexapoda</taxon>
        <taxon>Insecta</taxon>
        <taxon>Pterygota</taxon>
        <taxon>Neoptera</taxon>
        <taxon>Paraneoptera</taxon>
        <taxon>Hemiptera</taxon>
        <taxon>Heteroptera</taxon>
        <taxon>Panheteroptera</taxon>
        <taxon>Nepomorpha</taxon>
        <taxon>Nepidae</taxon>
        <taxon>Ranatrinae</taxon>
        <taxon>Ranatra</taxon>
    </lineage>
</organism>
<dbReference type="GO" id="GO:0005272">
    <property type="term" value="F:sodium channel activity"/>
    <property type="evidence" value="ECO:0007669"/>
    <property type="project" value="UniProtKB-KW"/>
</dbReference>
<evidence type="ECO:0000256" key="11">
    <source>
        <dbReference type="ARBA" id="ARBA00023303"/>
    </source>
</evidence>
<evidence type="ECO:0000256" key="1">
    <source>
        <dbReference type="ARBA" id="ARBA00004141"/>
    </source>
</evidence>
<sequence>MRLPSRANNKRETVDVPRKKKRLWCQIVEEFCSHTTIHGLNHVAEKLFTPFERTVWCWLFLLAVVGASFCGNQVWDYYKTGSTATFVESTRYQYSNVPFPAVILCDKSRVHWPKALALTKHDLPEPFNVTKQKALVLLKRLGYVTFGDFDFLNQIRFSNMTFEEIAELNITELMLKVMRPCNEMFSELCIWRSLEYNCCRLFELQKSELGFCYSFNSDTSEISKSLSYGWAADGKEYWVDAWGDKRPRRTAQLGSWGGLRFTVNVLPQSEMPPDGNNTTPGIALMVTDPKAFPMDSYVEIGSGQFGLVSVVGDALATEARVRSVLPQHRKCLFYQETDSTSPTGYYLEANCKTLCFQKYSIKYCNCSPEFMFFNNDDKGNKFPDCNVEGLLCLSRVNGKLDGCTHHTDAILKVEVN</sequence>
<keyword evidence="5 12" id="KW-0812">Transmembrane</keyword>
<accession>A0ABD0ZAR6</accession>
<keyword evidence="15" id="KW-1185">Reference proteome</keyword>
<evidence type="ECO:0000256" key="6">
    <source>
        <dbReference type="ARBA" id="ARBA00022989"/>
    </source>
</evidence>
<keyword evidence="3 12" id="KW-0813">Transport</keyword>
<evidence type="ECO:0000256" key="10">
    <source>
        <dbReference type="ARBA" id="ARBA00023201"/>
    </source>
</evidence>
<keyword evidence="9 13" id="KW-0472">Membrane</keyword>